<keyword evidence="3" id="KW-1133">Transmembrane helix</keyword>
<evidence type="ECO:0000256" key="3">
    <source>
        <dbReference type="SAM" id="Phobius"/>
    </source>
</evidence>
<dbReference type="RefSeq" id="WP_302720608.1">
    <property type="nucleotide sequence ID" value="NZ_JAULRU010000154.1"/>
</dbReference>
<comment type="caution">
    <text evidence="5">The sequence shown here is derived from an EMBL/GenBank/DDBJ whole genome shotgun (WGS) entry which is preliminary data.</text>
</comment>
<accession>A0ABU4S2N7</accession>
<dbReference type="SMART" id="SM00850">
    <property type="entry name" value="LytTR"/>
    <property type="match status" value="1"/>
</dbReference>
<dbReference type="InterPro" id="IPR007492">
    <property type="entry name" value="LytTR_DNA-bd_dom"/>
</dbReference>
<gene>
    <name evidence="5" type="ORF">SCD92_18880</name>
</gene>
<protein>
    <submittedName>
        <fullName evidence="5">LytTR family DNA-binding domain-containing protein</fullName>
    </submittedName>
</protein>
<dbReference type="Proteomes" id="UP001273505">
    <property type="component" value="Unassembled WGS sequence"/>
</dbReference>
<reference evidence="5 6" key="1">
    <citation type="submission" date="2023-11" db="EMBL/GenBank/DDBJ databases">
        <title>Gilvimarinus fulvus sp. nov., isolated from the surface of Kelp.</title>
        <authorList>
            <person name="Sun Y.Y."/>
            <person name="Gong Y."/>
            <person name="Du Z.J."/>
        </authorList>
    </citation>
    <scope>NUCLEOTIDE SEQUENCE [LARGE SCALE GENOMIC DNA]</scope>
    <source>
        <strain evidence="5 6">SDUM040013</strain>
    </source>
</reference>
<keyword evidence="3" id="KW-0812">Transmembrane</keyword>
<feature type="domain" description="HTH LytTR-type" evidence="4">
    <location>
        <begin position="195"/>
        <end position="282"/>
    </location>
</feature>
<keyword evidence="1" id="KW-0902">Two-component regulatory system</keyword>
<feature type="transmembrane region" description="Helical" evidence="3">
    <location>
        <begin position="75"/>
        <end position="97"/>
    </location>
</feature>
<evidence type="ECO:0000313" key="5">
    <source>
        <dbReference type="EMBL" id="MDX6851442.1"/>
    </source>
</evidence>
<keyword evidence="5" id="KW-0238">DNA-binding</keyword>
<dbReference type="Gene3D" id="2.40.50.1020">
    <property type="entry name" value="LytTr DNA-binding domain"/>
    <property type="match status" value="1"/>
</dbReference>
<evidence type="ECO:0000313" key="6">
    <source>
        <dbReference type="Proteomes" id="UP001273505"/>
    </source>
</evidence>
<dbReference type="EMBL" id="JAXAFO010000060">
    <property type="protein sequence ID" value="MDX6851442.1"/>
    <property type="molecule type" value="Genomic_DNA"/>
</dbReference>
<dbReference type="GO" id="GO:0003677">
    <property type="term" value="F:DNA binding"/>
    <property type="evidence" value="ECO:0007669"/>
    <property type="project" value="UniProtKB-KW"/>
</dbReference>
<sequence>MLQRTILGLAPIQNSLLGTGVVLTVLFTVSRPEASAGLGALARLLFWSAHIGTALLAILVVSALIRRFNPTRWPLWWLVVSLGLFGCLLSAPVYWLLELGFAPHLEHSEPDGYWDVLGARGPWHGIAAEAVEAMPQFMVCWIAINLPLLFARPTVYGDGGGDNPSDPEPTSDTEQEMKQRRDQFFDSLPEVIGTDIVAISSDLHYLNVYTELGQAMVLGSLKNIAEAFGEEGVQLHRSHWVMKKQVKKVCISREDAYCLTHTGQRVPISRANRKLAKALFGQLNHSAVALQGAVSANAAAPLKRVQ</sequence>
<keyword evidence="3" id="KW-0472">Membrane</keyword>
<name>A0ABU4S2N7_9GAMM</name>
<evidence type="ECO:0000256" key="2">
    <source>
        <dbReference type="SAM" id="MobiDB-lite"/>
    </source>
</evidence>
<dbReference type="PROSITE" id="PS50930">
    <property type="entry name" value="HTH_LYTTR"/>
    <property type="match status" value="1"/>
</dbReference>
<dbReference type="Pfam" id="PF04397">
    <property type="entry name" value="LytTR"/>
    <property type="match status" value="1"/>
</dbReference>
<feature type="transmembrane region" description="Helical" evidence="3">
    <location>
        <begin position="6"/>
        <end position="29"/>
    </location>
</feature>
<feature type="region of interest" description="Disordered" evidence="2">
    <location>
        <begin position="159"/>
        <end position="178"/>
    </location>
</feature>
<organism evidence="5 6">
    <name type="scientific">Gilvimarinus gilvus</name>
    <dbReference type="NCBI Taxonomy" id="3058038"/>
    <lineage>
        <taxon>Bacteria</taxon>
        <taxon>Pseudomonadati</taxon>
        <taxon>Pseudomonadota</taxon>
        <taxon>Gammaproteobacteria</taxon>
        <taxon>Cellvibrionales</taxon>
        <taxon>Cellvibrionaceae</taxon>
        <taxon>Gilvimarinus</taxon>
    </lineage>
</organism>
<feature type="transmembrane region" description="Helical" evidence="3">
    <location>
        <begin position="41"/>
        <end position="63"/>
    </location>
</feature>
<keyword evidence="6" id="KW-1185">Reference proteome</keyword>
<evidence type="ECO:0000256" key="1">
    <source>
        <dbReference type="ARBA" id="ARBA00023012"/>
    </source>
</evidence>
<evidence type="ECO:0000259" key="4">
    <source>
        <dbReference type="PROSITE" id="PS50930"/>
    </source>
</evidence>
<proteinExistence type="predicted"/>